<evidence type="ECO:0000313" key="3">
    <source>
        <dbReference type="Proteomes" id="UP000197138"/>
    </source>
</evidence>
<organism evidence="1 3">
    <name type="scientific">Punica granatum</name>
    <name type="common">Pomegranate</name>
    <dbReference type="NCBI Taxonomy" id="22663"/>
    <lineage>
        <taxon>Eukaryota</taxon>
        <taxon>Viridiplantae</taxon>
        <taxon>Streptophyta</taxon>
        <taxon>Embryophyta</taxon>
        <taxon>Tracheophyta</taxon>
        <taxon>Spermatophyta</taxon>
        <taxon>Magnoliopsida</taxon>
        <taxon>eudicotyledons</taxon>
        <taxon>Gunneridae</taxon>
        <taxon>Pentapetalae</taxon>
        <taxon>rosids</taxon>
        <taxon>malvids</taxon>
        <taxon>Myrtales</taxon>
        <taxon>Lythraceae</taxon>
        <taxon>Punica</taxon>
    </lineage>
</organism>
<dbReference type="AlphaFoldDB" id="A0A218XP22"/>
<dbReference type="EMBL" id="PGOL01000159">
    <property type="protein sequence ID" value="PKI75672.1"/>
    <property type="molecule type" value="Genomic_DNA"/>
</dbReference>
<dbReference type="PANTHER" id="PTHR33527:SF18">
    <property type="entry name" value="F13O11.17 PROTEIN"/>
    <property type="match status" value="1"/>
</dbReference>
<proteinExistence type="predicted"/>
<evidence type="ECO:0000313" key="2">
    <source>
        <dbReference type="EMBL" id="PKI75672.1"/>
    </source>
</evidence>
<dbReference type="PANTHER" id="PTHR33527">
    <property type="entry name" value="OS07G0274300 PROTEIN"/>
    <property type="match status" value="1"/>
</dbReference>
<dbReference type="OrthoDB" id="1882251at2759"/>
<reference evidence="3" key="1">
    <citation type="journal article" date="2017" name="Plant J.">
        <title>The pomegranate (Punica granatum L.) genome and the genomics of punicalagin biosynthesis.</title>
        <authorList>
            <person name="Qin G."/>
            <person name="Xu C."/>
            <person name="Ming R."/>
            <person name="Tang H."/>
            <person name="Guyot R."/>
            <person name="Kramer E.M."/>
            <person name="Hu Y."/>
            <person name="Yi X."/>
            <person name="Qi Y."/>
            <person name="Xu X."/>
            <person name="Gao Z."/>
            <person name="Pan H."/>
            <person name="Jian J."/>
            <person name="Tian Y."/>
            <person name="Yue Z."/>
            <person name="Xu Y."/>
        </authorList>
    </citation>
    <scope>NUCLEOTIDE SEQUENCE [LARGE SCALE GENOMIC DNA]</scope>
    <source>
        <strain evidence="3">cv. Dabenzi</strain>
    </source>
</reference>
<gene>
    <name evidence="1" type="ORF">CDL15_Pgr015739</name>
    <name evidence="2" type="ORF">CRG98_003932</name>
</gene>
<evidence type="ECO:0000313" key="4">
    <source>
        <dbReference type="Proteomes" id="UP000233551"/>
    </source>
</evidence>
<keyword evidence="4" id="KW-1185">Reference proteome</keyword>
<evidence type="ECO:0008006" key="5">
    <source>
        <dbReference type="Google" id="ProtNLM"/>
    </source>
</evidence>
<name>A0A218XP22_PUNGR</name>
<reference evidence="1" key="2">
    <citation type="submission" date="2017-06" db="EMBL/GenBank/DDBJ databases">
        <title>The pomegranate genome and the genomics of punicalagin biosynthesis.</title>
        <authorList>
            <person name="Xu C."/>
        </authorList>
    </citation>
    <scope>NUCLEOTIDE SEQUENCE [LARGE SCALE GENOMIC DNA]</scope>
    <source>
        <tissue evidence="1">Fresh leaf</tissue>
    </source>
</reference>
<evidence type="ECO:0000313" key="1">
    <source>
        <dbReference type="EMBL" id="OWM86703.1"/>
    </source>
</evidence>
<reference evidence="2 4" key="3">
    <citation type="submission" date="2017-11" db="EMBL/GenBank/DDBJ databases">
        <title>De-novo sequencing of pomegranate (Punica granatum L.) genome.</title>
        <authorList>
            <person name="Akparov Z."/>
            <person name="Amiraslanov A."/>
            <person name="Hajiyeva S."/>
            <person name="Abbasov M."/>
            <person name="Kaur K."/>
            <person name="Hamwieh A."/>
            <person name="Solovyev V."/>
            <person name="Salamov A."/>
            <person name="Braich B."/>
            <person name="Kosarev P."/>
            <person name="Mahmoud A."/>
            <person name="Hajiyev E."/>
            <person name="Babayeva S."/>
            <person name="Izzatullayeva V."/>
            <person name="Mammadov A."/>
            <person name="Mammadov A."/>
            <person name="Sharifova S."/>
            <person name="Ojaghi J."/>
            <person name="Eynullazada K."/>
            <person name="Bayramov B."/>
            <person name="Abdulazimova A."/>
            <person name="Shahmuradov I."/>
        </authorList>
    </citation>
    <scope>NUCLEOTIDE SEQUENCE [LARGE SCALE GENOMIC DNA]</scope>
    <source>
        <strain evidence="2">AG2017</strain>
        <strain evidence="4">cv. AG2017</strain>
        <tissue evidence="2">Leaf</tissue>
    </source>
</reference>
<dbReference type="EMBL" id="MTKT01001080">
    <property type="protein sequence ID" value="OWM86703.1"/>
    <property type="molecule type" value="Genomic_DNA"/>
</dbReference>
<protein>
    <recommendedName>
        <fullName evidence="5">RRM domain-containing protein</fullName>
    </recommendedName>
</protein>
<accession>A0A218XP22</accession>
<dbReference type="STRING" id="22663.A0A218XP22"/>
<sequence length="281" mass="32069">MTSLRTAELYAFHHVDRQVFTKMVKDLLRDPGESLLVIALWLWLERKGYPKIIVKLASLPDFLVYSAAQEAALCLKCLENTPPFPISRDGGFLPLTSRVMERNLALQFFQDNKFSAICGIRSMLTNVCSRIFTDILEHHLGNPTQAALNQPLLIPGFPHPLYGDLVIVLRPPDHNLPARDPWAWDPMNDVDECDRTVFLTFSRGFPVSKEEVRELFSEVLGLDCVSDVVMQETPKTSEQCLYAKLVLNSVESVDRVLTGRKVAKFQINGKHIWARKYERRD</sequence>
<comment type="caution">
    <text evidence="1">The sequence shown here is derived from an EMBL/GenBank/DDBJ whole genome shotgun (WGS) entry which is preliminary data.</text>
</comment>
<dbReference type="GeneID" id="116189197"/>
<dbReference type="Proteomes" id="UP000197138">
    <property type="component" value="Unassembled WGS sequence"/>
</dbReference>
<dbReference type="Proteomes" id="UP000233551">
    <property type="component" value="Unassembled WGS sequence"/>
</dbReference>